<gene>
    <name evidence="1" type="ORF">J2X01_004364</name>
</gene>
<comment type="caution">
    <text evidence="1">The sequence shown here is derived from an EMBL/GenBank/DDBJ whole genome shotgun (WGS) entry which is preliminary data.</text>
</comment>
<accession>A0ABU1UIM9</accession>
<evidence type="ECO:0000313" key="2">
    <source>
        <dbReference type="Proteomes" id="UP001252243"/>
    </source>
</evidence>
<name>A0ABU1UIM9_9MICC</name>
<dbReference type="Proteomes" id="UP001252243">
    <property type="component" value="Unassembled WGS sequence"/>
</dbReference>
<proteinExistence type="predicted"/>
<evidence type="ECO:0000313" key="1">
    <source>
        <dbReference type="EMBL" id="MDR7085044.1"/>
    </source>
</evidence>
<reference evidence="1 2" key="1">
    <citation type="submission" date="2023-07" db="EMBL/GenBank/DDBJ databases">
        <title>Sorghum-associated microbial communities from plants grown in Nebraska, USA.</title>
        <authorList>
            <person name="Schachtman D."/>
        </authorList>
    </citation>
    <scope>NUCLEOTIDE SEQUENCE [LARGE SCALE GENOMIC DNA]</scope>
    <source>
        <strain evidence="1 2">BE167</strain>
    </source>
</reference>
<protein>
    <submittedName>
        <fullName evidence="1">Uncharacterized protein</fullName>
    </submittedName>
</protein>
<organism evidence="1 2">
    <name type="scientific">Arthrobacter ginsengisoli</name>
    <dbReference type="NCBI Taxonomy" id="1356565"/>
    <lineage>
        <taxon>Bacteria</taxon>
        <taxon>Bacillati</taxon>
        <taxon>Actinomycetota</taxon>
        <taxon>Actinomycetes</taxon>
        <taxon>Micrococcales</taxon>
        <taxon>Micrococcaceae</taxon>
        <taxon>Arthrobacter</taxon>
    </lineage>
</organism>
<feature type="non-terminal residue" evidence="1">
    <location>
        <position position="1"/>
    </location>
</feature>
<sequence>ERLATARQYADQGYGATGKSLRVLTAEADGGRTDSVRVPVSIGVRPL</sequence>
<dbReference type="EMBL" id="JAVDVQ010000043">
    <property type="protein sequence ID" value="MDR7085044.1"/>
    <property type="molecule type" value="Genomic_DNA"/>
</dbReference>
<keyword evidence="2" id="KW-1185">Reference proteome</keyword>